<dbReference type="InterPro" id="IPR026823">
    <property type="entry name" value="cEGF"/>
</dbReference>
<feature type="domain" description="EGF-like" evidence="12">
    <location>
        <begin position="200"/>
        <end position="244"/>
    </location>
</feature>
<keyword evidence="3" id="KW-0964">Secreted</keyword>
<evidence type="ECO:0000256" key="2">
    <source>
        <dbReference type="ARBA" id="ARBA00006127"/>
    </source>
</evidence>
<dbReference type="Pfam" id="PF12662">
    <property type="entry name" value="cEGF"/>
    <property type="match status" value="1"/>
</dbReference>
<evidence type="ECO:0000259" key="12">
    <source>
        <dbReference type="PROSITE" id="PS50026"/>
    </source>
</evidence>
<proteinExistence type="inferred from homology"/>
<evidence type="ECO:0000256" key="3">
    <source>
        <dbReference type="ARBA" id="ARBA00022525"/>
    </source>
</evidence>
<evidence type="ECO:0000256" key="1">
    <source>
        <dbReference type="ARBA" id="ARBA00004498"/>
    </source>
</evidence>
<comment type="subcellular location">
    <subcellularLocation>
        <location evidence="1">Secreted</location>
        <location evidence="1">Extracellular space</location>
        <location evidence="1">Extracellular matrix</location>
    </subcellularLocation>
</comment>
<feature type="domain" description="Sushi" evidence="13">
    <location>
        <begin position="82"/>
        <end position="139"/>
    </location>
</feature>
<keyword evidence="15" id="KW-1185">Reference proteome</keyword>
<feature type="disulfide bond" evidence="11">
    <location>
        <begin position="110"/>
        <end position="137"/>
    </location>
</feature>
<protein>
    <submittedName>
        <fullName evidence="14">Fibulin-7-like</fullName>
    </submittedName>
</protein>
<keyword evidence="9" id="KW-0325">Glycoprotein</keyword>
<dbReference type="Gene3D" id="2.10.70.10">
    <property type="entry name" value="Complement Module, domain 1"/>
    <property type="match status" value="1"/>
</dbReference>
<dbReference type="PROSITE" id="PS00010">
    <property type="entry name" value="ASX_HYDROXYL"/>
    <property type="match status" value="1"/>
</dbReference>
<dbReference type="InterPro" id="IPR055088">
    <property type="entry name" value="Fibulin_C"/>
</dbReference>
<dbReference type="EMBL" id="MU551526">
    <property type="protein sequence ID" value="KAI5627097.1"/>
    <property type="molecule type" value="Genomic_DNA"/>
</dbReference>
<evidence type="ECO:0000256" key="5">
    <source>
        <dbReference type="ARBA" id="ARBA00022536"/>
    </source>
</evidence>
<dbReference type="Pfam" id="PF07645">
    <property type="entry name" value="EGF_CA"/>
    <property type="match status" value="1"/>
</dbReference>
<dbReference type="Proteomes" id="UP001205998">
    <property type="component" value="Unassembled WGS sequence"/>
</dbReference>
<dbReference type="InterPro" id="IPR000742">
    <property type="entry name" value="EGF"/>
</dbReference>
<keyword evidence="7" id="KW-0106">Calcium</keyword>
<dbReference type="Pfam" id="PF00084">
    <property type="entry name" value="Sushi"/>
    <property type="match status" value="1"/>
</dbReference>
<name>A0AAD5B4D2_SILAS</name>
<dbReference type="CDD" id="cd00054">
    <property type="entry name" value="EGF_CA"/>
    <property type="match status" value="1"/>
</dbReference>
<dbReference type="InterPro" id="IPR049883">
    <property type="entry name" value="NOTCH1_EGF-like"/>
</dbReference>
<evidence type="ECO:0000256" key="7">
    <source>
        <dbReference type="ARBA" id="ARBA00022837"/>
    </source>
</evidence>
<evidence type="ECO:0000256" key="8">
    <source>
        <dbReference type="ARBA" id="ARBA00023157"/>
    </source>
</evidence>
<dbReference type="SMART" id="SM00032">
    <property type="entry name" value="CCP"/>
    <property type="match status" value="1"/>
</dbReference>
<keyword evidence="5 10" id="KW-0245">EGF-like domain</keyword>
<dbReference type="SUPFAM" id="SSF57535">
    <property type="entry name" value="Complement control module/SCR domain"/>
    <property type="match status" value="1"/>
</dbReference>
<evidence type="ECO:0000259" key="13">
    <source>
        <dbReference type="PROSITE" id="PS50923"/>
    </source>
</evidence>
<organism evidence="14 15">
    <name type="scientific">Silurus asotus</name>
    <name type="common">Amur catfish</name>
    <name type="synonym">Parasilurus asotus</name>
    <dbReference type="NCBI Taxonomy" id="30991"/>
    <lineage>
        <taxon>Eukaryota</taxon>
        <taxon>Metazoa</taxon>
        <taxon>Chordata</taxon>
        <taxon>Craniata</taxon>
        <taxon>Vertebrata</taxon>
        <taxon>Euteleostomi</taxon>
        <taxon>Actinopterygii</taxon>
        <taxon>Neopterygii</taxon>
        <taxon>Teleostei</taxon>
        <taxon>Ostariophysi</taxon>
        <taxon>Siluriformes</taxon>
        <taxon>Siluridae</taxon>
        <taxon>Silurus</taxon>
    </lineage>
</organism>
<comment type="caution">
    <text evidence="14">The sequence shown here is derived from an EMBL/GenBank/DDBJ whole genome shotgun (WGS) entry which is preliminary data.</text>
</comment>
<dbReference type="SMART" id="SM00179">
    <property type="entry name" value="EGF_CA"/>
    <property type="match status" value="2"/>
</dbReference>
<dbReference type="Gene3D" id="2.10.25.10">
    <property type="entry name" value="Laminin"/>
    <property type="match status" value="3"/>
</dbReference>
<comment type="caution">
    <text evidence="10">Lacks conserved residue(s) required for the propagation of feature annotation.</text>
</comment>
<dbReference type="InterPro" id="IPR000152">
    <property type="entry name" value="EGF-type_Asp/Asn_hydroxyl_site"/>
</dbReference>
<evidence type="ECO:0000256" key="11">
    <source>
        <dbReference type="PROSITE-ProRule" id="PRU00302"/>
    </source>
</evidence>
<dbReference type="InterPro" id="IPR035976">
    <property type="entry name" value="Sushi/SCR/CCP_sf"/>
</dbReference>
<keyword evidence="8 11" id="KW-1015">Disulfide bond</keyword>
<dbReference type="SMART" id="SM00181">
    <property type="entry name" value="EGF"/>
    <property type="match status" value="2"/>
</dbReference>
<sequence length="409" mass="45435">MRVWTQSERFPDVQSCLTEVGFPPVKECVSSQEVQRSLRHVHKLLSTQETAFLHSVRSLRKKLNLLYNNTLKNSSNCSSETSICPPPNPPANGRMLGQVFKVGHEVHFLCNHGFQLSGPETRECLDSLSWSGEEPACKIVDAETHTNPTASIPISTSSPTSPAVSAHVHPSHCIESQGSMQCTCDQGYSVSSQDRGLCTDIDECELFRMTKPGRLCLHMCMNTAGSYYCQCPTGYSVKDERSCQDINECKRGTHNCTEDQECVNTYGGHKCILVECPHFHDASYIKTSPLQCERNPCVKRNKACLQAPVSFTFHFQSVLSNLSTPRVLLRVSATRMLGDTLRFGLVENPGAGLFNLQRSARLSAELILVESVQGPATLEVDVEMTELEKKTLLGRYVTRVTIFVSPYSF</sequence>
<dbReference type="CDD" id="cd00033">
    <property type="entry name" value="CCP"/>
    <property type="match status" value="1"/>
</dbReference>
<reference evidence="14" key="1">
    <citation type="submission" date="2018-07" db="EMBL/GenBank/DDBJ databases">
        <title>Comparative genomics of catfishes provides insights into carnivory and benthic adaptation.</title>
        <authorList>
            <person name="Zhang Y."/>
            <person name="Wang D."/>
            <person name="Peng Z."/>
            <person name="Zheng S."/>
            <person name="Shao F."/>
            <person name="Tao W."/>
        </authorList>
    </citation>
    <scope>NUCLEOTIDE SEQUENCE</scope>
    <source>
        <strain evidence="14">Chongqing</strain>
    </source>
</reference>
<evidence type="ECO:0000313" key="14">
    <source>
        <dbReference type="EMBL" id="KAI5627097.1"/>
    </source>
</evidence>
<comment type="similarity">
    <text evidence="2">Belongs to the fibulin family.</text>
</comment>
<keyword evidence="11" id="KW-0768">Sushi</keyword>
<keyword evidence="4" id="KW-0272">Extracellular matrix</keyword>
<keyword evidence="6" id="KW-0677">Repeat</keyword>
<dbReference type="PROSITE" id="PS50026">
    <property type="entry name" value="EGF_3"/>
    <property type="match status" value="1"/>
</dbReference>
<dbReference type="PANTHER" id="PTHR24034:SF197">
    <property type="entry name" value="FIBULIN-7-LIKE"/>
    <property type="match status" value="1"/>
</dbReference>
<dbReference type="AlphaFoldDB" id="A0AAD5B4D2"/>
<dbReference type="PROSITE" id="PS01186">
    <property type="entry name" value="EGF_2"/>
    <property type="match status" value="1"/>
</dbReference>
<dbReference type="InterPro" id="IPR001881">
    <property type="entry name" value="EGF-like_Ca-bd_dom"/>
</dbReference>
<dbReference type="GO" id="GO:0005509">
    <property type="term" value="F:calcium ion binding"/>
    <property type="evidence" value="ECO:0007669"/>
    <property type="project" value="InterPro"/>
</dbReference>
<evidence type="ECO:0000256" key="10">
    <source>
        <dbReference type="PROSITE-ProRule" id="PRU00076"/>
    </source>
</evidence>
<dbReference type="Pfam" id="PF22914">
    <property type="entry name" value="Fibulin_C"/>
    <property type="match status" value="1"/>
</dbReference>
<dbReference type="InterPro" id="IPR050751">
    <property type="entry name" value="ECM_structural_protein"/>
</dbReference>
<dbReference type="PANTHER" id="PTHR24034">
    <property type="entry name" value="EGF-LIKE DOMAIN-CONTAINING PROTEIN"/>
    <property type="match status" value="1"/>
</dbReference>
<evidence type="ECO:0000313" key="15">
    <source>
        <dbReference type="Proteomes" id="UP001205998"/>
    </source>
</evidence>
<evidence type="ECO:0000256" key="9">
    <source>
        <dbReference type="ARBA" id="ARBA00023180"/>
    </source>
</evidence>
<dbReference type="SUPFAM" id="SSF57196">
    <property type="entry name" value="EGF/Laminin"/>
    <property type="match status" value="2"/>
</dbReference>
<gene>
    <name evidence="14" type="ORF">C0J50_13595</name>
</gene>
<accession>A0AAD5B4D2</accession>
<evidence type="ECO:0000256" key="6">
    <source>
        <dbReference type="ARBA" id="ARBA00022737"/>
    </source>
</evidence>
<evidence type="ECO:0000256" key="4">
    <source>
        <dbReference type="ARBA" id="ARBA00022530"/>
    </source>
</evidence>
<dbReference type="InterPro" id="IPR000436">
    <property type="entry name" value="Sushi_SCR_CCP_dom"/>
</dbReference>
<dbReference type="PROSITE" id="PS50923">
    <property type="entry name" value="SUSHI"/>
    <property type="match status" value="1"/>
</dbReference>